<keyword evidence="2" id="KW-1133">Transmembrane helix</keyword>
<feature type="region of interest" description="Disordered" evidence="1">
    <location>
        <begin position="65"/>
        <end position="93"/>
    </location>
</feature>
<accession>X8CMZ6</accession>
<sequence length="93" mass="10005">MERMLDAPEQEHPAAEQPQRRLARFEWLHTLQASSTRRALLLTALGGLLIAGVVTVVPIGGSRPVGWPATSTRCRAPAPRATKRSTTPPAVTA</sequence>
<evidence type="ECO:0000313" key="3">
    <source>
        <dbReference type="EMBL" id="EUA56803.1"/>
    </source>
</evidence>
<dbReference type="EMBL" id="JAOB01000029">
    <property type="protein sequence ID" value="EUA56803.1"/>
    <property type="molecule type" value="Genomic_DNA"/>
</dbReference>
<feature type="compositionally biased region" description="Polar residues" evidence="1">
    <location>
        <begin position="84"/>
        <end position="93"/>
    </location>
</feature>
<comment type="caution">
    <text evidence="3">The sequence shown here is derived from an EMBL/GenBank/DDBJ whole genome shotgun (WGS) entry which is preliminary data.</text>
</comment>
<protein>
    <submittedName>
        <fullName evidence="3">Uncharacterized protein</fullName>
    </submittedName>
</protein>
<proteinExistence type="predicted"/>
<organism evidence="3">
    <name type="scientific">Mycobacterium xenopi 4042</name>
    <dbReference type="NCBI Taxonomy" id="1299334"/>
    <lineage>
        <taxon>Bacteria</taxon>
        <taxon>Bacillati</taxon>
        <taxon>Actinomycetota</taxon>
        <taxon>Actinomycetes</taxon>
        <taxon>Mycobacteriales</taxon>
        <taxon>Mycobacteriaceae</taxon>
        <taxon>Mycobacterium</taxon>
    </lineage>
</organism>
<keyword evidence="2" id="KW-0812">Transmembrane</keyword>
<keyword evidence="2" id="KW-0472">Membrane</keyword>
<dbReference type="AlphaFoldDB" id="X8CMZ6"/>
<reference evidence="3" key="1">
    <citation type="submission" date="2014-01" db="EMBL/GenBank/DDBJ databases">
        <authorList>
            <person name="Brown-Elliot B."/>
            <person name="Wallace R."/>
            <person name="Lenaerts A."/>
            <person name="Ordway D."/>
            <person name="DeGroote M.A."/>
            <person name="Parker T."/>
            <person name="Sizemore C."/>
            <person name="Tallon L.J."/>
            <person name="Sadzewicz L.K."/>
            <person name="Sengamalay N."/>
            <person name="Fraser C.M."/>
            <person name="Hine E."/>
            <person name="Shefchek K.A."/>
            <person name="Das S.P."/>
            <person name="Tettelin H."/>
        </authorList>
    </citation>
    <scope>NUCLEOTIDE SEQUENCE [LARGE SCALE GENOMIC DNA]</scope>
    <source>
        <strain evidence="3">4042</strain>
    </source>
</reference>
<evidence type="ECO:0000256" key="1">
    <source>
        <dbReference type="SAM" id="MobiDB-lite"/>
    </source>
</evidence>
<gene>
    <name evidence="3" type="ORF">I553_8857</name>
</gene>
<feature type="transmembrane region" description="Helical" evidence="2">
    <location>
        <begin position="39"/>
        <end position="59"/>
    </location>
</feature>
<dbReference type="PATRIC" id="fig|1299334.3.peg.2943"/>
<evidence type="ECO:0000256" key="2">
    <source>
        <dbReference type="SAM" id="Phobius"/>
    </source>
</evidence>
<name>X8CMZ6_MYCXE</name>